<evidence type="ECO:0000256" key="3">
    <source>
        <dbReference type="ARBA" id="ARBA00023163"/>
    </source>
</evidence>
<feature type="domain" description="HTH rpiR-type" evidence="5">
    <location>
        <begin position="7"/>
        <end position="83"/>
    </location>
</feature>
<dbReference type="PANTHER" id="PTHR30514">
    <property type="entry name" value="GLUCOKINASE"/>
    <property type="match status" value="1"/>
</dbReference>
<dbReference type="SUPFAM" id="SSF53697">
    <property type="entry name" value="SIS domain"/>
    <property type="match status" value="1"/>
</dbReference>
<evidence type="ECO:0000256" key="1">
    <source>
        <dbReference type="ARBA" id="ARBA00023015"/>
    </source>
</evidence>
<evidence type="ECO:0000313" key="8">
    <source>
        <dbReference type="Proteomes" id="UP000194464"/>
    </source>
</evidence>
<dbReference type="InterPro" id="IPR047640">
    <property type="entry name" value="RpiR-like"/>
</dbReference>
<protein>
    <submittedName>
        <fullName evidence="7">Transcriptional regulator, RpiR family</fullName>
    </submittedName>
</protein>
<dbReference type="CDD" id="cd05013">
    <property type="entry name" value="SIS_RpiR"/>
    <property type="match status" value="1"/>
</dbReference>
<dbReference type="InterPro" id="IPR001347">
    <property type="entry name" value="SIS_dom"/>
</dbReference>
<dbReference type="InterPro" id="IPR035472">
    <property type="entry name" value="RpiR-like_SIS"/>
</dbReference>
<reference evidence="7 8" key="1">
    <citation type="submission" date="2017-04" db="EMBL/GenBank/DDBJ databases">
        <authorList>
            <person name="Varghese N."/>
            <person name="Submissions S."/>
        </authorList>
    </citation>
    <scope>NUCLEOTIDE SEQUENCE [LARGE SCALE GENOMIC DNA]</scope>
    <source>
        <strain evidence="7 8">VKM Ac-1784</strain>
    </source>
</reference>
<feature type="region of interest" description="Disordered" evidence="4">
    <location>
        <begin position="278"/>
        <end position="297"/>
    </location>
</feature>
<comment type="caution">
    <text evidence="7">The sequence shown here is derived from an EMBL/GenBank/DDBJ whole genome shotgun (WGS) entry which is preliminary data.</text>
</comment>
<keyword evidence="1" id="KW-0805">Transcription regulation</keyword>
<keyword evidence="8" id="KW-1185">Reference proteome</keyword>
<dbReference type="InterPro" id="IPR000281">
    <property type="entry name" value="HTH_RpiR"/>
</dbReference>
<dbReference type="InterPro" id="IPR036388">
    <property type="entry name" value="WH-like_DNA-bd_sf"/>
</dbReference>
<dbReference type="PROSITE" id="PS51464">
    <property type="entry name" value="SIS"/>
    <property type="match status" value="1"/>
</dbReference>
<dbReference type="PANTHER" id="PTHR30514:SF18">
    <property type="entry name" value="RPIR-FAMILY TRANSCRIPTIONAL REGULATOR"/>
    <property type="match status" value="1"/>
</dbReference>
<proteinExistence type="predicted"/>
<feature type="domain" description="SIS" evidence="6">
    <location>
        <begin position="127"/>
        <end position="264"/>
    </location>
</feature>
<dbReference type="Pfam" id="PF01380">
    <property type="entry name" value="SIS"/>
    <property type="match status" value="1"/>
</dbReference>
<dbReference type="SUPFAM" id="SSF46689">
    <property type="entry name" value="Homeodomain-like"/>
    <property type="match status" value="1"/>
</dbReference>
<dbReference type="Pfam" id="PF01418">
    <property type="entry name" value="HTH_6"/>
    <property type="match status" value="1"/>
</dbReference>
<dbReference type="PROSITE" id="PS51071">
    <property type="entry name" value="HTH_RPIR"/>
    <property type="match status" value="1"/>
</dbReference>
<dbReference type="EMBL" id="FXWJ01000003">
    <property type="protein sequence ID" value="SMQ71162.1"/>
    <property type="molecule type" value="Genomic_DNA"/>
</dbReference>
<gene>
    <name evidence="7" type="ORF">SAMN06295909_2467</name>
</gene>
<dbReference type="Gene3D" id="1.10.10.10">
    <property type="entry name" value="Winged helix-like DNA-binding domain superfamily/Winged helix DNA-binding domain"/>
    <property type="match status" value="1"/>
</dbReference>
<dbReference type="InterPro" id="IPR009057">
    <property type="entry name" value="Homeodomain-like_sf"/>
</dbReference>
<evidence type="ECO:0000259" key="6">
    <source>
        <dbReference type="PROSITE" id="PS51464"/>
    </source>
</evidence>
<dbReference type="Proteomes" id="UP000194464">
    <property type="component" value="Unassembled WGS sequence"/>
</dbReference>
<keyword evidence="3" id="KW-0804">Transcription</keyword>
<evidence type="ECO:0000259" key="5">
    <source>
        <dbReference type="PROSITE" id="PS51071"/>
    </source>
</evidence>
<sequence>MSDRTPLIAWLESLAAQATRTETTEKLKDALAQNPSRGSYAAISDVSSLAELNPAAVTRTAQSWGFSGWPELRVALRSRYLESLSFTEVASERRLGTPASPVASSFDADRRALMSTSSTIDLAAVRAVAHIAGAARRRVSIGSGTYKSVSDLLATYFTLAGYPTQSPDETSGMVGALSDLGPGDIIFGVDLWRGYASTIEALAIARETGATVCLITDRGATGLRKVVDHLFHVSSESSTFFPTLVPAVALVNALASELALLDSAVTEASSQRFEHTWRRMGFDQKHRPPSPTERSTP</sequence>
<dbReference type="RefSeq" id="WP_086474230.1">
    <property type="nucleotide sequence ID" value="NZ_FXWJ01000003.1"/>
</dbReference>
<organism evidence="7 8">
    <name type="scientific">Plantibacter elymi</name>
    <name type="common">nom. nud.</name>
    <dbReference type="NCBI Taxonomy" id="199708"/>
    <lineage>
        <taxon>Bacteria</taxon>
        <taxon>Bacillati</taxon>
        <taxon>Actinomycetota</taxon>
        <taxon>Actinomycetes</taxon>
        <taxon>Micrococcales</taxon>
        <taxon>Microbacteriaceae</taxon>
        <taxon>Plantibacter</taxon>
    </lineage>
</organism>
<evidence type="ECO:0000256" key="4">
    <source>
        <dbReference type="SAM" id="MobiDB-lite"/>
    </source>
</evidence>
<evidence type="ECO:0000313" key="7">
    <source>
        <dbReference type="EMBL" id="SMQ71162.1"/>
    </source>
</evidence>
<dbReference type="InterPro" id="IPR046348">
    <property type="entry name" value="SIS_dom_sf"/>
</dbReference>
<evidence type="ECO:0000256" key="2">
    <source>
        <dbReference type="ARBA" id="ARBA00023125"/>
    </source>
</evidence>
<name>A0ABY1RE62_9MICO</name>
<keyword evidence="2" id="KW-0238">DNA-binding</keyword>
<dbReference type="Gene3D" id="3.40.50.10490">
    <property type="entry name" value="Glucose-6-phosphate isomerase like protein, domain 1"/>
    <property type="match status" value="1"/>
</dbReference>
<accession>A0ABY1RE62</accession>